<feature type="compositionally biased region" description="Basic and acidic residues" evidence="5">
    <location>
        <begin position="265"/>
        <end position="277"/>
    </location>
</feature>
<feature type="compositionally biased region" description="Low complexity" evidence="5">
    <location>
        <begin position="347"/>
        <end position="359"/>
    </location>
</feature>
<dbReference type="GO" id="GO:0005737">
    <property type="term" value="C:cytoplasm"/>
    <property type="evidence" value="ECO:0007669"/>
    <property type="project" value="TreeGrafter"/>
</dbReference>
<dbReference type="PANTHER" id="PTHR12558:SF13">
    <property type="entry name" value="CELL DIVISION CYCLE PROTEIN 27 HOMOLOG"/>
    <property type="match status" value="1"/>
</dbReference>
<dbReference type="eggNOG" id="KOG1126">
    <property type="taxonomic scope" value="Eukaryota"/>
</dbReference>
<dbReference type="GO" id="GO:0016567">
    <property type="term" value="P:protein ubiquitination"/>
    <property type="evidence" value="ECO:0007669"/>
    <property type="project" value="TreeGrafter"/>
</dbReference>
<accession>S7QG92</accession>
<dbReference type="OMA" id="WVMAMVG"/>
<dbReference type="SUPFAM" id="SSF48452">
    <property type="entry name" value="TPR-like"/>
    <property type="match status" value="1"/>
</dbReference>
<evidence type="ECO:0000313" key="6">
    <source>
        <dbReference type="EMBL" id="EPQ58442.1"/>
    </source>
</evidence>
<dbReference type="Pfam" id="PF07719">
    <property type="entry name" value="TPR_2"/>
    <property type="match status" value="1"/>
</dbReference>
<dbReference type="GO" id="GO:0031145">
    <property type="term" value="P:anaphase-promoting complex-dependent catabolic process"/>
    <property type="evidence" value="ECO:0007669"/>
    <property type="project" value="TreeGrafter"/>
</dbReference>
<dbReference type="InterPro" id="IPR013105">
    <property type="entry name" value="TPR_2"/>
</dbReference>
<feature type="compositionally biased region" description="Basic and acidic residues" evidence="5">
    <location>
        <begin position="239"/>
        <end position="248"/>
    </location>
</feature>
<keyword evidence="7" id="KW-1185">Reference proteome</keyword>
<feature type="region of interest" description="Disordered" evidence="5">
    <location>
        <begin position="236"/>
        <end position="255"/>
    </location>
</feature>
<name>S7QG92_GLOTA</name>
<organism evidence="6 7">
    <name type="scientific">Gloeophyllum trabeum (strain ATCC 11539 / FP-39264 / Madison 617)</name>
    <name type="common">Brown rot fungus</name>
    <dbReference type="NCBI Taxonomy" id="670483"/>
    <lineage>
        <taxon>Eukaryota</taxon>
        <taxon>Fungi</taxon>
        <taxon>Dikarya</taxon>
        <taxon>Basidiomycota</taxon>
        <taxon>Agaricomycotina</taxon>
        <taxon>Agaricomycetes</taxon>
        <taxon>Gloeophyllales</taxon>
        <taxon>Gloeophyllaceae</taxon>
        <taxon>Gloeophyllum</taxon>
    </lineage>
</organism>
<proteinExistence type="inferred from homology"/>
<dbReference type="Proteomes" id="UP000030669">
    <property type="component" value="Unassembled WGS sequence"/>
</dbReference>
<dbReference type="PANTHER" id="PTHR12558">
    <property type="entry name" value="CELL DIVISION CYCLE 16,23,27"/>
    <property type="match status" value="1"/>
</dbReference>
<dbReference type="Pfam" id="PF14559">
    <property type="entry name" value="TPR_19"/>
    <property type="match status" value="1"/>
</dbReference>
<feature type="repeat" description="TPR" evidence="4">
    <location>
        <begin position="546"/>
        <end position="579"/>
    </location>
</feature>
<dbReference type="SMART" id="SM00028">
    <property type="entry name" value="TPR"/>
    <property type="match status" value="7"/>
</dbReference>
<evidence type="ECO:0000256" key="3">
    <source>
        <dbReference type="ARBA" id="ARBA00038210"/>
    </source>
</evidence>
<dbReference type="HOGENOM" id="CLU_008850_4_0_1"/>
<dbReference type="Pfam" id="PF00515">
    <property type="entry name" value="TPR_1"/>
    <property type="match status" value="1"/>
</dbReference>
<dbReference type="GO" id="GO:0005680">
    <property type="term" value="C:anaphase-promoting complex"/>
    <property type="evidence" value="ECO:0007669"/>
    <property type="project" value="UniProtKB-ARBA"/>
</dbReference>
<dbReference type="STRING" id="670483.S7QG92"/>
<dbReference type="Gene3D" id="1.25.40.10">
    <property type="entry name" value="Tetratricopeptide repeat domain"/>
    <property type="match status" value="4"/>
</dbReference>
<dbReference type="AlphaFoldDB" id="S7QG92"/>
<dbReference type="InterPro" id="IPR019734">
    <property type="entry name" value="TPR_rpt"/>
</dbReference>
<sequence length="771" mass="86451">MQYDTTPSFLLALQRRFETLIWSCLDSDLHRSAAFYAERYYSVDVNNHAALHLYATTLLRLGQPHSALHLVNAPPDGRCGGCSEIKYRCCTVLGRHRMAREALQESLSDPIYNSSLSSSSREARIFPDEAIMHCRAGSMALKGNLRDLAGPSFRRALALNPLLWEAFEGLCALGSVPEIKELFPERPLPVKKVPPIPSDDLQSKIVPIATGAGFFTPDTAHAGNLNVGNLFRHPQPFRLDPRTGHHESVGPNDTFNLVENSMVHDEPNRLRPPEDSHPPLARPLSSADESGPVQKRLRATTRQRAGDEAKSLKPSSTAGDDRSKKSKTTSTRNASGALKSDREPSVGTRRSTRLLSGSSNKSTHAAKGSMSRRRQAHTRTRSTESEMTEDTGPTEPAYSNSPPSIARSPKSDISPAPSPWAAVDEQAAQEAFDIEQADEYIYNLMRLIASAQRALALHDTATCLQEIEKLPHVHQRSGSVMVMVGKCHYELTEYAPAERSFAIVRQLEPYRVWDMEVYSTLLWHLQREVRLSYLAQELLATDPRSPEAWIAVGNCFSLQKEKSQALTCFRRAVQLDPSCAYAFILSGHELLDDDLDKSVNFFQSALRVDPRNYNAWYGLGVCYQKKSKLRIAEYHYRKALEIHPNNAVLMGCVAMVLERRGDREEALAMYEQAVRTSPENALARYRRAKIYIAKKRYKLAVEDLEHLRDATPDESNVIFQLAKVYRLMGNERKSAQLLAAARDVSPKNIERIQKLITTVRDEEADEEMDEG</sequence>
<dbReference type="EMBL" id="KB469298">
    <property type="protein sequence ID" value="EPQ58442.1"/>
    <property type="molecule type" value="Genomic_DNA"/>
</dbReference>
<feature type="compositionally biased region" description="Basic residues" evidence="5">
    <location>
        <begin position="370"/>
        <end position="380"/>
    </location>
</feature>
<keyword evidence="1" id="KW-0677">Repeat</keyword>
<evidence type="ECO:0000313" key="7">
    <source>
        <dbReference type="Proteomes" id="UP000030669"/>
    </source>
</evidence>
<reference evidence="6 7" key="1">
    <citation type="journal article" date="2012" name="Science">
        <title>The Paleozoic origin of enzymatic lignin decomposition reconstructed from 31 fungal genomes.</title>
        <authorList>
            <person name="Floudas D."/>
            <person name="Binder M."/>
            <person name="Riley R."/>
            <person name="Barry K."/>
            <person name="Blanchette R.A."/>
            <person name="Henrissat B."/>
            <person name="Martinez A.T."/>
            <person name="Otillar R."/>
            <person name="Spatafora J.W."/>
            <person name="Yadav J.S."/>
            <person name="Aerts A."/>
            <person name="Benoit I."/>
            <person name="Boyd A."/>
            <person name="Carlson A."/>
            <person name="Copeland A."/>
            <person name="Coutinho P.M."/>
            <person name="de Vries R.P."/>
            <person name="Ferreira P."/>
            <person name="Findley K."/>
            <person name="Foster B."/>
            <person name="Gaskell J."/>
            <person name="Glotzer D."/>
            <person name="Gorecki P."/>
            <person name="Heitman J."/>
            <person name="Hesse C."/>
            <person name="Hori C."/>
            <person name="Igarashi K."/>
            <person name="Jurgens J.A."/>
            <person name="Kallen N."/>
            <person name="Kersten P."/>
            <person name="Kohler A."/>
            <person name="Kuees U."/>
            <person name="Kumar T.K.A."/>
            <person name="Kuo A."/>
            <person name="LaButti K."/>
            <person name="Larrondo L.F."/>
            <person name="Lindquist E."/>
            <person name="Ling A."/>
            <person name="Lombard V."/>
            <person name="Lucas S."/>
            <person name="Lundell T."/>
            <person name="Martin R."/>
            <person name="McLaughlin D.J."/>
            <person name="Morgenstern I."/>
            <person name="Morin E."/>
            <person name="Murat C."/>
            <person name="Nagy L.G."/>
            <person name="Nolan M."/>
            <person name="Ohm R.A."/>
            <person name="Patyshakuliyeva A."/>
            <person name="Rokas A."/>
            <person name="Ruiz-Duenas F.J."/>
            <person name="Sabat G."/>
            <person name="Salamov A."/>
            <person name="Samejima M."/>
            <person name="Schmutz J."/>
            <person name="Slot J.C."/>
            <person name="St John F."/>
            <person name="Stenlid J."/>
            <person name="Sun H."/>
            <person name="Sun S."/>
            <person name="Syed K."/>
            <person name="Tsang A."/>
            <person name="Wiebenga A."/>
            <person name="Young D."/>
            <person name="Pisabarro A."/>
            <person name="Eastwood D.C."/>
            <person name="Martin F."/>
            <person name="Cullen D."/>
            <person name="Grigoriev I.V."/>
            <person name="Hibbett D.S."/>
        </authorList>
    </citation>
    <scope>NUCLEOTIDE SEQUENCE [LARGE SCALE GENOMIC DNA]</scope>
    <source>
        <strain evidence="6 7">ATCC 11539</strain>
    </source>
</reference>
<dbReference type="RefSeq" id="XP_007863620.1">
    <property type="nucleotide sequence ID" value="XM_007865429.1"/>
</dbReference>
<evidence type="ECO:0000256" key="2">
    <source>
        <dbReference type="ARBA" id="ARBA00022803"/>
    </source>
</evidence>
<feature type="repeat" description="TPR" evidence="4">
    <location>
        <begin position="613"/>
        <end position="646"/>
    </location>
</feature>
<evidence type="ECO:0000256" key="4">
    <source>
        <dbReference type="PROSITE-ProRule" id="PRU00339"/>
    </source>
</evidence>
<dbReference type="InterPro" id="IPR011990">
    <property type="entry name" value="TPR-like_helical_dom_sf"/>
</dbReference>
<gene>
    <name evidence="6" type="ORF">GLOTRDRAFT_72859</name>
</gene>
<dbReference type="SUPFAM" id="SSF81901">
    <property type="entry name" value="HCP-like"/>
    <property type="match status" value="1"/>
</dbReference>
<dbReference type="GO" id="GO:0007091">
    <property type="term" value="P:metaphase/anaphase transition of mitotic cell cycle"/>
    <property type="evidence" value="ECO:0007669"/>
    <property type="project" value="TreeGrafter"/>
</dbReference>
<dbReference type="OrthoDB" id="10248520at2759"/>
<dbReference type="Pfam" id="PF12895">
    <property type="entry name" value="ANAPC3"/>
    <property type="match status" value="1"/>
</dbReference>
<dbReference type="GeneID" id="19308305"/>
<protein>
    <submittedName>
        <fullName evidence="6">TPR-like protein</fullName>
    </submittedName>
</protein>
<dbReference type="KEGG" id="gtr:GLOTRDRAFT_72859"/>
<feature type="region of interest" description="Disordered" evidence="5">
    <location>
        <begin position="265"/>
        <end position="422"/>
    </location>
</feature>
<comment type="similarity">
    <text evidence="3">Belongs to the APC3/CDC27 family.</text>
</comment>
<feature type="repeat" description="TPR" evidence="4">
    <location>
        <begin position="647"/>
        <end position="680"/>
    </location>
</feature>
<dbReference type="GO" id="GO:0051301">
    <property type="term" value="P:cell division"/>
    <property type="evidence" value="ECO:0007669"/>
    <property type="project" value="TreeGrafter"/>
</dbReference>
<evidence type="ECO:0000256" key="1">
    <source>
        <dbReference type="ARBA" id="ARBA00022737"/>
    </source>
</evidence>
<dbReference type="PROSITE" id="PS50005">
    <property type="entry name" value="TPR"/>
    <property type="match status" value="3"/>
</dbReference>
<evidence type="ECO:0000256" key="5">
    <source>
        <dbReference type="SAM" id="MobiDB-lite"/>
    </source>
</evidence>
<keyword evidence="2 4" id="KW-0802">TPR repeat</keyword>